<evidence type="ECO:0000256" key="1">
    <source>
        <dbReference type="ARBA" id="ARBA00022679"/>
    </source>
</evidence>
<name>A0A2A9FGG9_9PSEU</name>
<dbReference type="Pfam" id="PF08445">
    <property type="entry name" value="FR47"/>
    <property type="match status" value="1"/>
</dbReference>
<dbReference type="PANTHER" id="PTHR43420:SF3">
    <property type="entry name" value="N-ACETYLTRANSFERASE DOMAIN-CONTAINING PROTEIN"/>
    <property type="match status" value="1"/>
</dbReference>
<dbReference type="GO" id="GO:0016747">
    <property type="term" value="F:acyltransferase activity, transferring groups other than amino-acyl groups"/>
    <property type="evidence" value="ECO:0007669"/>
    <property type="project" value="InterPro"/>
</dbReference>
<dbReference type="PANTHER" id="PTHR43420">
    <property type="entry name" value="ACETYLTRANSFERASE"/>
    <property type="match status" value="1"/>
</dbReference>
<keyword evidence="5" id="KW-1185">Reference proteome</keyword>
<proteinExistence type="predicted"/>
<keyword evidence="2" id="KW-0012">Acyltransferase</keyword>
<keyword evidence="1" id="KW-0808">Transferase</keyword>
<protein>
    <submittedName>
        <fullName evidence="4">FR47-like protein</fullName>
    </submittedName>
</protein>
<sequence>MTSSPLGNPAWTALDGPHAGLAERKGRVLRYPVAISPFLAVPDDPDPAVWQDIADLVAPATTATVVGGVDLPLPGGWALFAETPAVQMKAEAHPVPAEAASGSADPASEVTRLTVDDVPEMLDLAARTRPGPFRPRTIELGTYLGIRRDGALVAMAGERLRPPGWTEISAVCTDPAFQGQGLAARLVREVMAEIRTRGERPFLHAATANVGALRLYERLGFRFSRAVRFSTYRLPED</sequence>
<dbReference type="InterPro" id="IPR013653">
    <property type="entry name" value="GCN5-like_dom"/>
</dbReference>
<dbReference type="Gene3D" id="3.40.630.30">
    <property type="match status" value="1"/>
</dbReference>
<comment type="caution">
    <text evidence="4">The sequence shown here is derived from an EMBL/GenBank/DDBJ whole genome shotgun (WGS) entry which is preliminary data.</text>
</comment>
<accession>A0A2A9FGG9</accession>
<dbReference type="InterPro" id="IPR016181">
    <property type="entry name" value="Acyl_CoA_acyltransferase"/>
</dbReference>
<dbReference type="Proteomes" id="UP000243542">
    <property type="component" value="Unassembled WGS sequence"/>
</dbReference>
<dbReference type="SUPFAM" id="SSF55729">
    <property type="entry name" value="Acyl-CoA N-acyltransferases (Nat)"/>
    <property type="match status" value="1"/>
</dbReference>
<feature type="domain" description="N-acetyltransferase" evidence="3">
    <location>
        <begin position="108"/>
        <end position="237"/>
    </location>
</feature>
<dbReference type="PROSITE" id="PS51186">
    <property type="entry name" value="GNAT"/>
    <property type="match status" value="1"/>
</dbReference>
<dbReference type="RefSeq" id="WP_098513681.1">
    <property type="nucleotide sequence ID" value="NZ_JBIAKZ010000020.1"/>
</dbReference>
<dbReference type="CDD" id="cd04301">
    <property type="entry name" value="NAT_SF"/>
    <property type="match status" value="1"/>
</dbReference>
<evidence type="ECO:0000313" key="4">
    <source>
        <dbReference type="EMBL" id="PFG49841.1"/>
    </source>
</evidence>
<dbReference type="InterPro" id="IPR050680">
    <property type="entry name" value="YpeA/RimI_acetyltransf"/>
</dbReference>
<reference evidence="4 5" key="1">
    <citation type="submission" date="2017-10" db="EMBL/GenBank/DDBJ databases">
        <title>Sequencing the genomes of 1000 actinobacteria strains.</title>
        <authorList>
            <person name="Klenk H.-P."/>
        </authorList>
    </citation>
    <scope>NUCLEOTIDE SEQUENCE [LARGE SCALE GENOMIC DNA]</scope>
    <source>
        <strain evidence="4 5">DSM 46092</strain>
    </source>
</reference>
<gene>
    <name evidence="4" type="ORF">ATK36_5027</name>
</gene>
<evidence type="ECO:0000259" key="3">
    <source>
        <dbReference type="PROSITE" id="PS51186"/>
    </source>
</evidence>
<dbReference type="EMBL" id="PDJK01000002">
    <property type="protein sequence ID" value="PFG49841.1"/>
    <property type="molecule type" value="Genomic_DNA"/>
</dbReference>
<dbReference type="AlphaFoldDB" id="A0A2A9FGG9"/>
<evidence type="ECO:0000256" key="2">
    <source>
        <dbReference type="ARBA" id="ARBA00023315"/>
    </source>
</evidence>
<organism evidence="4 5">
    <name type="scientific">Amycolatopsis sulphurea</name>
    <dbReference type="NCBI Taxonomy" id="76022"/>
    <lineage>
        <taxon>Bacteria</taxon>
        <taxon>Bacillati</taxon>
        <taxon>Actinomycetota</taxon>
        <taxon>Actinomycetes</taxon>
        <taxon>Pseudonocardiales</taxon>
        <taxon>Pseudonocardiaceae</taxon>
        <taxon>Amycolatopsis</taxon>
    </lineage>
</organism>
<dbReference type="InterPro" id="IPR000182">
    <property type="entry name" value="GNAT_dom"/>
</dbReference>
<evidence type="ECO:0000313" key="5">
    <source>
        <dbReference type="Proteomes" id="UP000243542"/>
    </source>
</evidence>